<comment type="caution">
    <text evidence="1">The sequence shown here is derived from an EMBL/GenBank/DDBJ whole genome shotgun (WGS) entry which is preliminary data.</text>
</comment>
<reference evidence="1" key="1">
    <citation type="submission" date="2020-08" db="EMBL/GenBank/DDBJ databases">
        <title>Multicomponent nature underlies the extraordinary mechanical properties of spider dragline silk.</title>
        <authorList>
            <person name="Kono N."/>
            <person name="Nakamura H."/>
            <person name="Mori M."/>
            <person name="Yoshida Y."/>
            <person name="Ohtoshi R."/>
            <person name="Malay A.D."/>
            <person name="Moran D.A.P."/>
            <person name="Tomita M."/>
            <person name="Numata K."/>
            <person name="Arakawa K."/>
        </authorList>
    </citation>
    <scope>NUCLEOTIDE SEQUENCE</scope>
</reference>
<proteinExistence type="predicted"/>
<gene>
    <name evidence="1" type="ORF">TNIN_279471</name>
</gene>
<dbReference type="EMBL" id="BMAV01003420">
    <property type="protein sequence ID" value="GFY42989.1"/>
    <property type="molecule type" value="Genomic_DNA"/>
</dbReference>
<accession>A0A8X6WYY8</accession>
<evidence type="ECO:0000313" key="2">
    <source>
        <dbReference type="Proteomes" id="UP000886998"/>
    </source>
</evidence>
<organism evidence="1 2">
    <name type="scientific">Trichonephila inaurata madagascariensis</name>
    <dbReference type="NCBI Taxonomy" id="2747483"/>
    <lineage>
        <taxon>Eukaryota</taxon>
        <taxon>Metazoa</taxon>
        <taxon>Ecdysozoa</taxon>
        <taxon>Arthropoda</taxon>
        <taxon>Chelicerata</taxon>
        <taxon>Arachnida</taxon>
        <taxon>Araneae</taxon>
        <taxon>Araneomorphae</taxon>
        <taxon>Entelegynae</taxon>
        <taxon>Araneoidea</taxon>
        <taxon>Nephilidae</taxon>
        <taxon>Trichonephila</taxon>
        <taxon>Trichonephila inaurata</taxon>
    </lineage>
</organism>
<dbReference type="OrthoDB" id="10606026at2759"/>
<evidence type="ECO:0000313" key="1">
    <source>
        <dbReference type="EMBL" id="GFY42989.1"/>
    </source>
</evidence>
<name>A0A8X6WYY8_9ARAC</name>
<dbReference type="AlphaFoldDB" id="A0A8X6WYY8"/>
<protein>
    <submittedName>
        <fullName evidence="1">Uncharacterized protein</fullName>
    </submittedName>
</protein>
<keyword evidence="2" id="KW-1185">Reference proteome</keyword>
<dbReference type="Proteomes" id="UP000886998">
    <property type="component" value="Unassembled WGS sequence"/>
</dbReference>
<sequence>MNAVIDTGAQESVVRANVIEGKSVDYGGIIQITSAFREPEMGELKVFDMEINNPRHGVVPISKKLANDMLISSSDYERLIESSQLVRNLATLKYLQRKKKLLIQ</sequence>